<evidence type="ECO:0000259" key="2">
    <source>
        <dbReference type="Pfam" id="PF06398"/>
    </source>
</evidence>
<evidence type="ECO:0000256" key="1">
    <source>
        <dbReference type="SAM" id="MobiDB-lite"/>
    </source>
</evidence>
<reference evidence="3" key="1">
    <citation type="submission" date="2016-06" db="EMBL/GenBank/DDBJ databases">
        <title>Draft Genome sequence of the fungus Inonotus baumii.</title>
        <authorList>
            <person name="Zhu H."/>
            <person name="Lin W."/>
        </authorList>
    </citation>
    <scope>NUCLEOTIDE SEQUENCE</scope>
    <source>
        <strain evidence="3">821</strain>
    </source>
</reference>
<proteinExistence type="predicted"/>
<dbReference type="Proteomes" id="UP000757232">
    <property type="component" value="Unassembled WGS sequence"/>
</dbReference>
<evidence type="ECO:0000313" key="4">
    <source>
        <dbReference type="Proteomes" id="UP000757232"/>
    </source>
</evidence>
<protein>
    <recommendedName>
        <fullName evidence="2">TECPR1-like DysF domain-containing protein</fullName>
    </recommendedName>
</protein>
<dbReference type="AlphaFoldDB" id="A0A9Q5I5S7"/>
<organism evidence="3 4">
    <name type="scientific">Sanghuangporus baumii</name>
    <name type="common">Phellinus baumii</name>
    <dbReference type="NCBI Taxonomy" id="108892"/>
    <lineage>
        <taxon>Eukaryota</taxon>
        <taxon>Fungi</taxon>
        <taxon>Dikarya</taxon>
        <taxon>Basidiomycota</taxon>
        <taxon>Agaricomycotina</taxon>
        <taxon>Agaricomycetes</taxon>
        <taxon>Hymenochaetales</taxon>
        <taxon>Hymenochaetaceae</taxon>
        <taxon>Sanghuangporus</taxon>
    </lineage>
</organism>
<name>A0A9Q5I5S7_SANBA</name>
<dbReference type="Pfam" id="PF06398">
    <property type="entry name" value="Pex24p"/>
    <property type="match status" value="1"/>
</dbReference>
<comment type="caution">
    <text evidence="3">The sequence shown here is derived from an EMBL/GenBank/DDBJ whole genome shotgun (WGS) entry which is preliminary data.</text>
</comment>
<evidence type="ECO:0000313" key="3">
    <source>
        <dbReference type="EMBL" id="OCB91880.1"/>
    </source>
</evidence>
<feature type="compositionally biased region" description="Polar residues" evidence="1">
    <location>
        <begin position="102"/>
        <end position="118"/>
    </location>
</feature>
<gene>
    <name evidence="3" type="ORF">A7U60_g815</name>
</gene>
<dbReference type="GO" id="GO:0005778">
    <property type="term" value="C:peroxisomal membrane"/>
    <property type="evidence" value="ECO:0007669"/>
    <property type="project" value="UniProtKB-ARBA"/>
</dbReference>
<accession>A0A9Q5I5S7</accession>
<dbReference type="InterPro" id="IPR010482">
    <property type="entry name" value="TECPR1-like_DysF"/>
</dbReference>
<feature type="domain" description="TECPR1-like DysF" evidence="2">
    <location>
        <begin position="98"/>
        <end position="249"/>
    </location>
</feature>
<feature type="region of interest" description="Disordered" evidence="1">
    <location>
        <begin position="1"/>
        <end position="28"/>
    </location>
</feature>
<dbReference type="GO" id="GO:0007031">
    <property type="term" value="P:peroxisome organization"/>
    <property type="evidence" value="ECO:0007669"/>
    <property type="project" value="UniProtKB-ARBA"/>
</dbReference>
<dbReference type="OrthoDB" id="72441at2759"/>
<feature type="region of interest" description="Disordered" evidence="1">
    <location>
        <begin position="94"/>
        <end position="118"/>
    </location>
</feature>
<dbReference type="EMBL" id="LNZH02000052">
    <property type="protein sequence ID" value="OCB91880.1"/>
    <property type="molecule type" value="Genomic_DNA"/>
</dbReference>
<keyword evidence="4" id="KW-1185">Reference proteome</keyword>
<sequence length="393" mass="44549">MEVSISHASDNGAYPPLPESGPSEDSDLAQRNFTDRERLSKSWRIPLFSKGKAVPTLLEKRSRVLTFDSETTTTTTTTTPLDVTRETVYIVPVTNVPEPGPSQRTESTTSDARATQSSDTGQILIDVVNEQDPSKDKHLYSWAMVYENQRGRSLLPRDPPAFSVIAPASSVINGRLVRKSLQPDISLVDFPLPDENWRWASKEWMVDMRDEFVQHDGFEYNWFFRSKGWRSNAGHLNAGAWVRRRRWIRLMERPPLSALQSDEEPTVHAAKEPKAQISVDYDDVWHGDDEDWSRLRQVMHELGRDGRKLDAWKDWTRAATKSDSSKAVAESMSGLLRAHKDEILHSFIYPSSRIQLLAMVTKGGLLSETEVLGISKSNPSFVDLSRLKEALRS</sequence>